<protein>
    <submittedName>
        <fullName evidence="2">Uncharacterized protein</fullName>
    </submittedName>
</protein>
<dbReference type="Proteomes" id="UP000673691">
    <property type="component" value="Unassembled WGS sequence"/>
</dbReference>
<feature type="region of interest" description="Disordered" evidence="1">
    <location>
        <begin position="24"/>
        <end position="45"/>
    </location>
</feature>
<dbReference type="AlphaFoldDB" id="A0A8H7ZXF5"/>
<gene>
    <name evidence="2" type="ORF">BJ554DRAFT_6606</name>
</gene>
<organism evidence="2 3">
    <name type="scientific">Olpidium bornovanus</name>
    <dbReference type="NCBI Taxonomy" id="278681"/>
    <lineage>
        <taxon>Eukaryota</taxon>
        <taxon>Fungi</taxon>
        <taxon>Fungi incertae sedis</taxon>
        <taxon>Olpidiomycota</taxon>
        <taxon>Olpidiomycotina</taxon>
        <taxon>Olpidiomycetes</taxon>
        <taxon>Olpidiales</taxon>
        <taxon>Olpidiaceae</taxon>
        <taxon>Olpidium</taxon>
    </lineage>
</organism>
<evidence type="ECO:0000256" key="1">
    <source>
        <dbReference type="SAM" id="MobiDB-lite"/>
    </source>
</evidence>
<accession>A0A8H7ZXF5</accession>
<keyword evidence="3" id="KW-1185">Reference proteome</keyword>
<proteinExistence type="predicted"/>
<reference evidence="2 3" key="1">
    <citation type="journal article" name="Sci. Rep.">
        <title>Genome-scale phylogenetic analyses confirm Olpidium as the closest living zoosporic fungus to the non-flagellated, terrestrial fungi.</title>
        <authorList>
            <person name="Chang Y."/>
            <person name="Rochon D."/>
            <person name="Sekimoto S."/>
            <person name="Wang Y."/>
            <person name="Chovatia M."/>
            <person name="Sandor L."/>
            <person name="Salamov A."/>
            <person name="Grigoriev I.V."/>
            <person name="Stajich J.E."/>
            <person name="Spatafora J.W."/>
        </authorList>
    </citation>
    <scope>NUCLEOTIDE SEQUENCE [LARGE SCALE GENOMIC DNA]</scope>
    <source>
        <strain evidence="2">S191</strain>
    </source>
</reference>
<dbReference type="EMBL" id="JAEFCI010003972">
    <property type="protein sequence ID" value="KAG5461231.1"/>
    <property type="molecule type" value="Genomic_DNA"/>
</dbReference>
<evidence type="ECO:0000313" key="3">
    <source>
        <dbReference type="Proteomes" id="UP000673691"/>
    </source>
</evidence>
<evidence type="ECO:0000313" key="2">
    <source>
        <dbReference type="EMBL" id="KAG5461231.1"/>
    </source>
</evidence>
<comment type="caution">
    <text evidence="2">The sequence shown here is derived from an EMBL/GenBank/DDBJ whole genome shotgun (WGS) entry which is preliminary data.</text>
</comment>
<sequence length="90" mass="9546">MRQTYDQRNKNWCYPKDSSPFTAYDSGSSAAAAGGTQSDDTGPARHAQGREVLKQIGALLSTMAAGKVGNIARLLTGVAENGEIFRGQPE</sequence>
<feature type="compositionally biased region" description="Low complexity" evidence="1">
    <location>
        <begin position="24"/>
        <end position="41"/>
    </location>
</feature>
<name>A0A8H7ZXF5_9FUNG</name>